<dbReference type="InterPro" id="IPR057560">
    <property type="entry name" value="Znf_SCAND3"/>
</dbReference>
<dbReference type="AlphaFoldDB" id="A0ABD2KJ09"/>
<dbReference type="PANTHER" id="PTHR19303">
    <property type="entry name" value="TRANSPOSON"/>
    <property type="match status" value="1"/>
</dbReference>
<comment type="subcellular location">
    <subcellularLocation>
        <location evidence="1">Nucleus</location>
    </subcellularLocation>
</comment>
<dbReference type="Pfam" id="PF03221">
    <property type="entry name" value="HTH_Tnp_Tc5"/>
    <property type="match status" value="1"/>
</dbReference>
<reference evidence="4 5" key="1">
    <citation type="submission" date="2024-10" db="EMBL/GenBank/DDBJ databases">
        <authorList>
            <person name="Kim D."/>
        </authorList>
    </citation>
    <scope>NUCLEOTIDE SEQUENCE [LARGE SCALE GENOMIC DNA]</scope>
    <source>
        <strain evidence="4">BH-2024</strain>
    </source>
</reference>
<sequence>MDERNPFASLKKVCCYCNNACSGAHQCRKCSKPCHAIAPCSFSTDDDEGFGAKVTCCNCWLSDDDDDVVMDQNANVVGTNEVTNNDHDDDAFEQFANSQITAEDNDNIDSPASSSTRKRRGYTIEEKIRILDCAKTSSIHAASRRFSLDRNTIRGWKKQEAALRKMHQLAKRKRLIGGGRKLTNAQFDQELSDWVRGLRDKKLRVTRNMIFAQAQQFCINKNMENFAASKGWLQCFMHRHNFSLRRPTTVAQKEPESYTETLIKFVLYVQQLIHNNNYFALVTLLFTPVMKRPAPDVCWNAPFKNAIREKYNDWMVNGEKPTTSTGNLKAPPMDIYLEWIASAWESIPKPLIEDSFLTCGITKEIDGRHDEKIHVFKKYGAIPNGLALLKQRRKEDAVIKGVEEIDLGEDESDASVDI</sequence>
<dbReference type="EMBL" id="JBICBT010000753">
    <property type="protein sequence ID" value="KAL3102625.1"/>
    <property type="molecule type" value="Genomic_DNA"/>
</dbReference>
<gene>
    <name evidence="4" type="ORF">niasHT_021831</name>
</gene>
<dbReference type="SUPFAM" id="SSF46689">
    <property type="entry name" value="Homeodomain-like"/>
    <property type="match status" value="1"/>
</dbReference>
<evidence type="ECO:0000259" key="3">
    <source>
        <dbReference type="PROSITE" id="PS51253"/>
    </source>
</evidence>
<dbReference type="InterPro" id="IPR006600">
    <property type="entry name" value="HTH_CenpB_DNA-bd_dom"/>
</dbReference>
<keyword evidence="2" id="KW-0238">DNA-binding</keyword>
<dbReference type="InterPro" id="IPR009057">
    <property type="entry name" value="Homeodomain-like_sf"/>
</dbReference>
<dbReference type="GO" id="GO:0003677">
    <property type="term" value="F:DNA binding"/>
    <property type="evidence" value="ECO:0007669"/>
    <property type="project" value="UniProtKB-KW"/>
</dbReference>
<feature type="domain" description="HTH CENPB-type" evidence="3">
    <location>
        <begin position="175"/>
        <end position="246"/>
    </location>
</feature>
<dbReference type="GO" id="GO:0005634">
    <property type="term" value="C:nucleus"/>
    <property type="evidence" value="ECO:0007669"/>
    <property type="project" value="UniProtKB-SubCell"/>
</dbReference>
<name>A0ABD2KJ09_9BILA</name>
<evidence type="ECO:0000256" key="1">
    <source>
        <dbReference type="ARBA" id="ARBA00004123"/>
    </source>
</evidence>
<protein>
    <recommendedName>
        <fullName evidence="3">HTH CENPB-type domain-containing protein</fullName>
    </recommendedName>
</protein>
<dbReference type="Pfam" id="PF23663">
    <property type="entry name" value="Znf_SCAND3"/>
    <property type="match status" value="1"/>
</dbReference>
<proteinExistence type="predicted"/>
<evidence type="ECO:0000313" key="5">
    <source>
        <dbReference type="Proteomes" id="UP001620626"/>
    </source>
</evidence>
<keyword evidence="5" id="KW-1185">Reference proteome</keyword>
<dbReference type="InterPro" id="IPR050863">
    <property type="entry name" value="CenT-Element_Derived"/>
</dbReference>
<dbReference type="Gene3D" id="1.10.10.60">
    <property type="entry name" value="Homeodomain-like"/>
    <property type="match status" value="1"/>
</dbReference>
<evidence type="ECO:0000313" key="4">
    <source>
        <dbReference type="EMBL" id="KAL3102625.1"/>
    </source>
</evidence>
<dbReference type="PROSITE" id="PS51253">
    <property type="entry name" value="HTH_CENPB"/>
    <property type="match status" value="1"/>
</dbReference>
<accession>A0ABD2KJ09</accession>
<dbReference type="PANTHER" id="PTHR19303:SF57">
    <property type="entry name" value="HTH CENPB-TYPE DOMAIN-CONTAINING PROTEIN"/>
    <property type="match status" value="1"/>
</dbReference>
<dbReference type="SMART" id="SM00674">
    <property type="entry name" value="CENPB"/>
    <property type="match status" value="1"/>
</dbReference>
<evidence type="ECO:0000256" key="2">
    <source>
        <dbReference type="ARBA" id="ARBA00023125"/>
    </source>
</evidence>
<dbReference type="Proteomes" id="UP001620626">
    <property type="component" value="Unassembled WGS sequence"/>
</dbReference>
<organism evidence="4 5">
    <name type="scientific">Heterodera trifolii</name>
    <dbReference type="NCBI Taxonomy" id="157864"/>
    <lineage>
        <taxon>Eukaryota</taxon>
        <taxon>Metazoa</taxon>
        <taxon>Ecdysozoa</taxon>
        <taxon>Nematoda</taxon>
        <taxon>Chromadorea</taxon>
        <taxon>Rhabditida</taxon>
        <taxon>Tylenchina</taxon>
        <taxon>Tylenchomorpha</taxon>
        <taxon>Tylenchoidea</taxon>
        <taxon>Heteroderidae</taxon>
        <taxon>Heteroderinae</taxon>
        <taxon>Heterodera</taxon>
    </lineage>
</organism>
<comment type="caution">
    <text evidence="4">The sequence shown here is derived from an EMBL/GenBank/DDBJ whole genome shotgun (WGS) entry which is preliminary data.</text>
</comment>